<evidence type="ECO:0000256" key="3">
    <source>
        <dbReference type="ARBA" id="ARBA00022679"/>
    </source>
</evidence>
<dbReference type="KEGG" id="nnu:104593530"/>
<organism evidence="4 5">
    <name type="scientific">Nelumbo nucifera</name>
    <name type="common">Sacred lotus</name>
    <dbReference type="NCBI Taxonomy" id="4432"/>
    <lineage>
        <taxon>Eukaryota</taxon>
        <taxon>Viridiplantae</taxon>
        <taxon>Streptophyta</taxon>
        <taxon>Embryophyta</taxon>
        <taxon>Tracheophyta</taxon>
        <taxon>Spermatophyta</taxon>
        <taxon>Magnoliopsida</taxon>
        <taxon>Proteales</taxon>
        <taxon>Nelumbonaceae</taxon>
        <taxon>Nelumbo</taxon>
    </lineage>
</organism>
<reference evidence="5" key="1">
    <citation type="submission" date="2025-08" db="UniProtKB">
        <authorList>
            <consortium name="RefSeq"/>
        </authorList>
    </citation>
    <scope>IDENTIFICATION</scope>
</reference>
<dbReference type="PANTHER" id="PTHR12176:SF76">
    <property type="entry name" value="S-ADENOSYL-L-METHIONINE-DEPENDENT METHYLTRANSFERASES SUPERFAMILY PROTEIN"/>
    <property type="match status" value="1"/>
</dbReference>
<evidence type="ECO:0000313" key="4">
    <source>
        <dbReference type="Proteomes" id="UP000189703"/>
    </source>
</evidence>
<dbReference type="eggNOG" id="ENOG502QWNY">
    <property type="taxonomic scope" value="Eukaryota"/>
</dbReference>
<protein>
    <submittedName>
        <fullName evidence="5">Uncharacterized protein LOC104593530 isoform X1</fullName>
    </submittedName>
</protein>
<comment type="similarity">
    <text evidence="1">Belongs to the methyltransferase superfamily.</text>
</comment>
<dbReference type="PANTHER" id="PTHR12176">
    <property type="entry name" value="SAM-DEPENDENT METHYLTRANSFERASE SUPERFAMILY PROTEIN"/>
    <property type="match status" value="1"/>
</dbReference>
<accession>A0A1U7ZDM3</accession>
<evidence type="ECO:0000256" key="1">
    <source>
        <dbReference type="ARBA" id="ARBA00008361"/>
    </source>
</evidence>
<dbReference type="GeneID" id="104593530"/>
<dbReference type="InterPro" id="IPR051419">
    <property type="entry name" value="Lys/N-term_MeTrsfase_sf"/>
</dbReference>
<dbReference type="GO" id="GO:0008168">
    <property type="term" value="F:methyltransferase activity"/>
    <property type="evidence" value="ECO:0007669"/>
    <property type="project" value="UniProtKB-KW"/>
</dbReference>
<dbReference type="FunFam" id="3.40.50.150:FF:000236">
    <property type="entry name" value="S-adenosyl-L-methionine-dependent methyltransferases superfamily protein"/>
    <property type="match status" value="1"/>
</dbReference>
<dbReference type="OrthoDB" id="2016285at2759"/>
<evidence type="ECO:0000256" key="2">
    <source>
        <dbReference type="ARBA" id="ARBA00022603"/>
    </source>
</evidence>
<keyword evidence="3" id="KW-0808">Transferase</keyword>
<keyword evidence="4" id="KW-1185">Reference proteome</keyword>
<dbReference type="InterPro" id="IPR029063">
    <property type="entry name" value="SAM-dependent_MTases_sf"/>
</dbReference>
<keyword evidence="2" id="KW-0489">Methyltransferase</keyword>
<dbReference type="Proteomes" id="UP000189703">
    <property type="component" value="Unplaced"/>
</dbReference>
<evidence type="ECO:0000313" key="5">
    <source>
        <dbReference type="RefSeq" id="XP_010251724.1"/>
    </source>
</evidence>
<dbReference type="GO" id="GO:0032259">
    <property type="term" value="P:methylation"/>
    <property type="evidence" value="ECO:0007669"/>
    <property type="project" value="UniProtKB-KW"/>
</dbReference>
<gene>
    <name evidence="5" type="primary">LOC104593530</name>
</gene>
<proteinExistence type="inferred from homology"/>
<dbReference type="Gene3D" id="3.40.50.150">
    <property type="entry name" value="Vaccinia Virus protein VP39"/>
    <property type="match status" value="1"/>
</dbReference>
<sequence>MSALGIDTMLLLPSLKLLYPAPRKEHGFLPPCFSSPKPSSSCSCSSLKAVFSVSCRKTQYFRPSSVCLVRRVRAKASEGQSSSLEEEKEEAEEPEFQVVSAVRSNYNEIVIVDTPDSRVLLLDSTHNVHSIFRKGQKWTGSYWDEFASLPAIVPHGPIAILGLGGGTAAHLMLELWPSLKLEGWEIDAILIDKAREYLGLSDLEKCTEAGGVLHVHVGDALSPLAVVPGGFAGIVVDLFSDGKVLPQLQEVETWLEMKNKLLPHGRIMVNCAGVHSDTYSNGYGITYPNLSSTGSAWAENSTIKALYKAFPGMLSWKRMAEAEGENYLALTGPFPDLDAWSSAVPGSLSLNVKKWRPCGMLS</sequence>
<dbReference type="RefSeq" id="XP_010251724.1">
    <property type="nucleotide sequence ID" value="XM_010253422.2"/>
</dbReference>
<dbReference type="OMA" id="VKQWRPC"/>
<dbReference type="FunCoup" id="A0A1U7ZDM3">
    <property type="interactions" value="1032"/>
</dbReference>
<dbReference type="SUPFAM" id="SSF53335">
    <property type="entry name" value="S-adenosyl-L-methionine-dependent methyltransferases"/>
    <property type="match status" value="1"/>
</dbReference>
<name>A0A1U7ZDM3_NELNU</name>
<dbReference type="AlphaFoldDB" id="A0A1U7ZDM3"/>